<proteinExistence type="predicted"/>
<keyword evidence="3" id="KW-1185">Reference proteome</keyword>
<organism evidence="2 3">
    <name type="scientific">Brenthis ino</name>
    <name type="common">lesser marbled fritillary</name>
    <dbReference type="NCBI Taxonomy" id="405034"/>
    <lineage>
        <taxon>Eukaryota</taxon>
        <taxon>Metazoa</taxon>
        <taxon>Ecdysozoa</taxon>
        <taxon>Arthropoda</taxon>
        <taxon>Hexapoda</taxon>
        <taxon>Insecta</taxon>
        <taxon>Pterygota</taxon>
        <taxon>Neoptera</taxon>
        <taxon>Endopterygota</taxon>
        <taxon>Lepidoptera</taxon>
        <taxon>Glossata</taxon>
        <taxon>Ditrysia</taxon>
        <taxon>Papilionoidea</taxon>
        <taxon>Nymphalidae</taxon>
        <taxon>Heliconiinae</taxon>
        <taxon>Argynnini</taxon>
        <taxon>Brenthis</taxon>
    </lineage>
</organism>
<sequence>MKQTSSLACASAGDARPPTHFQGHAAAGHCPLPDVAPACALAADVSPQLRPREARSHPPLFVLGSAVRPSEDGVDATTAPTSLCCHEFWRRPTRRRPLNSRTAGCRLSLLLNKLLSSPVASYD</sequence>
<evidence type="ECO:0000256" key="1">
    <source>
        <dbReference type="SAM" id="MobiDB-lite"/>
    </source>
</evidence>
<gene>
    <name evidence="2" type="ORF">BINO364_LOCUS3372</name>
</gene>
<evidence type="ECO:0000313" key="2">
    <source>
        <dbReference type="EMBL" id="CAH0716649.1"/>
    </source>
</evidence>
<name>A0A8J9Y2Q2_9NEOP</name>
<reference evidence="2" key="1">
    <citation type="submission" date="2021-12" db="EMBL/GenBank/DDBJ databases">
        <authorList>
            <person name="Martin H S."/>
        </authorList>
    </citation>
    <scope>NUCLEOTIDE SEQUENCE</scope>
</reference>
<feature type="non-terminal residue" evidence="2">
    <location>
        <position position="123"/>
    </location>
</feature>
<dbReference type="EMBL" id="OV170231">
    <property type="protein sequence ID" value="CAH0716649.1"/>
    <property type="molecule type" value="Genomic_DNA"/>
</dbReference>
<protein>
    <submittedName>
        <fullName evidence="2">Uncharacterized protein</fullName>
    </submittedName>
</protein>
<dbReference type="Proteomes" id="UP000838878">
    <property type="component" value="Chromosome 11"/>
</dbReference>
<feature type="region of interest" description="Disordered" evidence="1">
    <location>
        <begin position="1"/>
        <end position="27"/>
    </location>
</feature>
<accession>A0A8J9Y2Q2</accession>
<dbReference type="AlphaFoldDB" id="A0A8J9Y2Q2"/>
<dbReference type="OrthoDB" id="10338687at2759"/>
<evidence type="ECO:0000313" key="3">
    <source>
        <dbReference type="Proteomes" id="UP000838878"/>
    </source>
</evidence>